<organism evidence="1 2">
    <name type="scientific">Mesonia aestuariivivens</name>
    <dbReference type="NCBI Taxonomy" id="2796128"/>
    <lineage>
        <taxon>Bacteria</taxon>
        <taxon>Pseudomonadati</taxon>
        <taxon>Bacteroidota</taxon>
        <taxon>Flavobacteriia</taxon>
        <taxon>Flavobacteriales</taxon>
        <taxon>Flavobacteriaceae</taxon>
        <taxon>Mesonia</taxon>
    </lineage>
</organism>
<sequence>MKEKLTDKEEAFCQAYILIGNKSAAYREVYSTKRAKPSTINRAAIKVYQRPRVTQRVEELQKQAAERNRVELDDLIQMLSSMARFDIGSLYDDEGKLKPVNQMPIEGRKMIQQLETIGGHTDKIKTYSRLEVIEKLMRHLGGYEKDNEQKGNIVIESREERDKRIQKLIDKRNASNSG</sequence>
<accession>A0ABS6W194</accession>
<dbReference type="Pfam" id="PF03592">
    <property type="entry name" value="Terminase_2"/>
    <property type="match status" value="1"/>
</dbReference>
<reference evidence="1 2" key="1">
    <citation type="submission" date="2021-07" db="EMBL/GenBank/DDBJ databases">
        <title>Mesonia aestuariivivens sp. nov., isolated from a tidal flat.</title>
        <authorList>
            <person name="Kim Y.-O."/>
            <person name="Yoon J.-H."/>
        </authorList>
    </citation>
    <scope>NUCLEOTIDE SEQUENCE [LARGE SCALE GENOMIC DNA]</scope>
    <source>
        <strain evidence="1 2">JHPTF-M18</strain>
    </source>
</reference>
<evidence type="ECO:0000313" key="2">
    <source>
        <dbReference type="Proteomes" id="UP000719267"/>
    </source>
</evidence>
<comment type="caution">
    <text evidence="1">The sequence shown here is derived from an EMBL/GenBank/DDBJ whole genome shotgun (WGS) entry which is preliminary data.</text>
</comment>
<gene>
    <name evidence="1" type="ORF">KW502_05690</name>
</gene>
<dbReference type="EMBL" id="JAHWDF010000004">
    <property type="protein sequence ID" value="MBW2961286.1"/>
    <property type="molecule type" value="Genomic_DNA"/>
</dbReference>
<dbReference type="InterPro" id="IPR005335">
    <property type="entry name" value="Terminase_ssu"/>
</dbReference>
<proteinExistence type="predicted"/>
<evidence type="ECO:0000313" key="1">
    <source>
        <dbReference type="EMBL" id="MBW2961286.1"/>
    </source>
</evidence>
<dbReference type="RefSeq" id="WP_219039566.1">
    <property type="nucleotide sequence ID" value="NZ_JAHWDF010000004.1"/>
</dbReference>
<dbReference type="Proteomes" id="UP000719267">
    <property type="component" value="Unassembled WGS sequence"/>
</dbReference>
<keyword evidence="2" id="KW-1185">Reference proteome</keyword>
<name>A0ABS6W194_9FLAO</name>
<protein>
    <submittedName>
        <fullName evidence="1">Terminase small subunit</fullName>
    </submittedName>
</protein>